<dbReference type="InterPro" id="IPR036388">
    <property type="entry name" value="WH-like_DNA-bd_sf"/>
</dbReference>
<dbReference type="Gene3D" id="1.10.10.10">
    <property type="entry name" value="Winged helix-like DNA-binding domain superfamily/Winged helix DNA-binding domain"/>
    <property type="match status" value="1"/>
</dbReference>
<evidence type="ECO:0000259" key="6">
    <source>
        <dbReference type="PROSITE" id="PS50931"/>
    </source>
</evidence>
<evidence type="ECO:0000256" key="3">
    <source>
        <dbReference type="ARBA" id="ARBA00023125"/>
    </source>
</evidence>
<feature type="domain" description="HTH lysR-type" evidence="6">
    <location>
        <begin position="3"/>
        <end position="60"/>
    </location>
</feature>
<sequence>MTVNFKTLKSFVTAVDARSLSAAAQQLGVAQSALSQHIASLEEHFRHKLLSRSNAGVTPTRPGTALYRHAQLILSHLAQAEGELMSRSDEGFIAGPVSVGLATYSTASILSTPLLQAVRREYPNVSLFINDSFGLVLSEMVMTGRMDMAVIYAANPIKGLQLRPLLTEELFFVAPAGTALPPSEDQTIPLRALAGFDLLLPSRMHFLRRIIDDEFARIGVAPRITAEIESAATLRQAIDAGLGATILPAAVAGVSSAVDGPVVRRIVEPGMQATISLCVTDHLPMSDQASAVLAILRGQVDELFAEARFAGIRVPDAPGPPSA</sequence>
<comment type="similarity">
    <text evidence="1">Belongs to the LysR transcriptional regulatory family.</text>
</comment>
<dbReference type="PANTHER" id="PTHR30293">
    <property type="entry name" value="TRANSCRIPTIONAL REGULATORY PROTEIN NAC-RELATED"/>
    <property type="match status" value="1"/>
</dbReference>
<evidence type="ECO:0000256" key="4">
    <source>
        <dbReference type="ARBA" id="ARBA00023159"/>
    </source>
</evidence>
<dbReference type="EMBL" id="JBBKZV010000062">
    <property type="protein sequence ID" value="MEJ8827301.1"/>
    <property type="molecule type" value="Genomic_DNA"/>
</dbReference>
<dbReference type="Pfam" id="PF03466">
    <property type="entry name" value="LysR_substrate"/>
    <property type="match status" value="1"/>
</dbReference>
<keyword evidence="2" id="KW-0805">Transcription regulation</keyword>
<organism evidence="7 8">
    <name type="scientific">Variovorax humicola</name>
    <dbReference type="NCBI Taxonomy" id="1769758"/>
    <lineage>
        <taxon>Bacteria</taxon>
        <taxon>Pseudomonadati</taxon>
        <taxon>Pseudomonadota</taxon>
        <taxon>Betaproteobacteria</taxon>
        <taxon>Burkholderiales</taxon>
        <taxon>Comamonadaceae</taxon>
        <taxon>Variovorax</taxon>
    </lineage>
</organism>
<gene>
    <name evidence="7" type="ORF">WKW80_35875</name>
</gene>
<dbReference type="SUPFAM" id="SSF53850">
    <property type="entry name" value="Periplasmic binding protein-like II"/>
    <property type="match status" value="1"/>
</dbReference>
<dbReference type="InterPro" id="IPR036390">
    <property type="entry name" value="WH_DNA-bd_sf"/>
</dbReference>
<evidence type="ECO:0000256" key="2">
    <source>
        <dbReference type="ARBA" id="ARBA00023015"/>
    </source>
</evidence>
<dbReference type="RefSeq" id="WP_340368329.1">
    <property type="nucleotide sequence ID" value="NZ_JBBKZV010000062.1"/>
</dbReference>
<keyword evidence="8" id="KW-1185">Reference proteome</keyword>
<protein>
    <submittedName>
        <fullName evidence="7">LysR substrate-binding domain-containing protein</fullName>
    </submittedName>
</protein>
<keyword evidence="4" id="KW-0010">Activator</keyword>
<evidence type="ECO:0000313" key="8">
    <source>
        <dbReference type="Proteomes" id="UP001363010"/>
    </source>
</evidence>
<evidence type="ECO:0000313" key="7">
    <source>
        <dbReference type="EMBL" id="MEJ8827301.1"/>
    </source>
</evidence>
<comment type="caution">
    <text evidence="7">The sequence shown here is derived from an EMBL/GenBank/DDBJ whole genome shotgun (WGS) entry which is preliminary data.</text>
</comment>
<dbReference type="Proteomes" id="UP001363010">
    <property type="component" value="Unassembled WGS sequence"/>
</dbReference>
<evidence type="ECO:0000256" key="5">
    <source>
        <dbReference type="ARBA" id="ARBA00023163"/>
    </source>
</evidence>
<dbReference type="SUPFAM" id="SSF46785">
    <property type="entry name" value="Winged helix' DNA-binding domain"/>
    <property type="match status" value="1"/>
</dbReference>
<dbReference type="PRINTS" id="PR00039">
    <property type="entry name" value="HTHLYSR"/>
</dbReference>
<accession>A0ABU8WDE8</accession>
<dbReference type="InterPro" id="IPR000847">
    <property type="entry name" value="LysR_HTH_N"/>
</dbReference>
<dbReference type="Gene3D" id="3.40.190.290">
    <property type="match status" value="1"/>
</dbReference>
<dbReference type="PANTHER" id="PTHR30293:SF0">
    <property type="entry name" value="NITROGEN ASSIMILATION REGULATORY PROTEIN NAC"/>
    <property type="match status" value="1"/>
</dbReference>
<reference evidence="7 8" key="1">
    <citation type="submission" date="2024-03" db="EMBL/GenBank/DDBJ databases">
        <title>Novel species of the genus Variovorax.</title>
        <authorList>
            <person name="Liu Q."/>
            <person name="Xin Y.-H."/>
        </authorList>
    </citation>
    <scope>NUCLEOTIDE SEQUENCE [LARGE SCALE GENOMIC DNA]</scope>
    <source>
        <strain evidence="7 8">KACC 18501</strain>
    </source>
</reference>
<evidence type="ECO:0000256" key="1">
    <source>
        <dbReference type="ARBA" id="ARBA00009437"/>
    </source>
</evidence>
<dbReference type="Pfam" id="PF00126">
    <property type="entry name" value="HTH_1"/>
    <property type="match status" value="1"/>
</dbReference>
<keyword evidence="3" id="KW-0238">DNA-binding</keyword>
<dbReference type="InterPro" id="IPR005119">
    <property type="entry name" value="LysR_subst-bd"/>
</dbReference>
<name>A0ABU8WDE8_9BURK</name>
<proteinExistence type="inferred from homology"/>
<dbReference type="PROSITE" id="PS50931">
    <property type="entry name" value="HTH_LYSR"/>
    <property type="match status" value="1"/>
</dbReference>
<keyword evidence="5" id="KW-0804">Transcription</keyword>
<dbReference type="CDD" id="cd08433">
    <property type="entry name" value="PBP2_Nac"/>
    <property type="match status" value="1"/>
</dbReference>